<feature type="compositionally biased region" description="Low complexity" evidence="2">
    <location>
        <begin position="37"/>
        <end position="50"/>
    </location>
</feature>
<gene>
    <name evidence="3" type="ORF">L198_03143</name>
</gene>
<dbReference type="RefSeq" id="XP_019033008.1">
    <property type="nucleotide sequence ID" value="XM_019175276.1"/>
</dbReference>
<evidence type="ECO:0000313" key="4">
    <source>
        <dbReference type="Proteomes" id="UP000094819"/>
    </source>
</evidence>
<dbReference type="InterPro" id="IPR006597">
    <property type="entry name" value="Sel1-like"/>
</dbReference>
<dbReference type="InterPro" id="IPR011990">
    <property type="entry name" value="TPR-like_helical_dom_sf"/>
</dbReference>
<protein>
    <submittedName>
        <fullName evidence="3">Protoplast regeneration and killer toxin resistance protein</fullName>
    </submittedName>
</protein>
<dbReference type="GeneID" id="30192356"/>
<dbReference type="SMART" id="SM00671">
    <property type="entry name" value="SEL1"/>
    <property type="match status" value="7"/>
</dbReference>
<name>A0A1E3JJK1_9TREE</name>
<dbReference type="Proteomes" id="UP000094819">
    <property type="component" value="Unassembled WGS sequence"/>
</dbReference>
<organism evidence="3 4">
    <name type="scientific">Cryptococcus wingfieldii CBS 7118</name>
    <dbReference type="NCBI Taxonomy" id="1295528"/>
    <lineage>
        <taxon>Eukaryota</taxon>
        <taxon>Fungi</taxon>
        <taxon>Dikarya</taxon>
        <taxon>Basidiomycota</taxon>
        <taxon>Agaricomycotina</taxon>
        <taxon>Tremellomycetes</taxon>
        <taxon>Tremellales</taxon>
        <taxon>Cryptococcaceae</taxon>
        <taxon>Cryptococcus</taxon>
    </lineage>
</organism>
<comment type="caution">
    <text evidence="3">The sequence shown here is derived from an EMBL/GenBank/DDBJ whole genome shotgun (WGS) entry which is preliminary data.</text>
</comment>
<feature type="compositionally biased region" description="Basic and acidic residues" evidence="2">
    <location>
        <begin position="487"/>
        <end position="499"/>
    </location>
</feature>
<dbReference type="SUPFAM" id="SSF81901">
    <property type="entry name" value="HCP-like"/>
    <property type="match status" value="1"/>
</dbReference>
<reference evidence="3 4" key="1">
    <citation type="submission" date="2016-06" db="EMBL/GenBank/DDBJ databases">
        <title>Evolution of pathogenesis and genome organization in the Tremellales.</title>
        <authorList>
            <person name="Cuomo C."/>
            <person name="Litvintseva A."/>
            <person name="Heitman J."/>
            <person name="Chen Y."/>
            <person name="Sun S."/>
            <person name="Springer D."/>
            <person name="Dromer F."/>
            <person name="Young S."/>
            <person name="Zeng Q."/>
            <person name="Chapman S."/>
            <person name="Gujja S."/>
            <person name="Saif S."/>
            <person name="Birren B."/>
        </authorList>
    </citation>
    <scope>NUCLEOTIDE SEQUENCE [LARGE SCALE GENOMIC DNA]</scope>
    <source>
        <strain evidence="3 4">CBS 7118</strain>
    </source>
</reference>
<dbReference type="PANTHER" id="PTHR46430:SF1">
    <property type="entry name" value="CHITIN SYNTHASE REGULATOR SKT5-RELATED"/>
    <property type="match status" value="1"/>
</dbReference>
<dbReference type="AlphaFoldDB" id="A0A1E3JJK1"/>
<accession>A0A1E3JJK1</accession>
<dbReference type="InterPro" id="IPR051726">
    <property type="entry name" value="Chitin_Synth_Reg"/>
</dbReference>
<feature type="region of interest" description="Disordered" evidence="2">
    <location>
        <begin position="23"/>
        <end position="73"/>
    </location>
</feature>
<dbReference type="EMBL" id="AWGH01000007">
    <property type="protein sequence ID" value="ODO00816.1"/>
    <property type="molecule type" value="Genomic_DNA"/>
</dbReference>
<keyword evidence="4" id="KW-1185">Reference proteome</keyword>
<dbReference type="Gene3D" id="1.25.40.10">
    <property type="entry name" value="Tetratricopeptide repeat domain"/>
    <property type="match status" value="2"/>
</dbReference>
<feature type="region of interest" description="Disordered" evidence="2">
    <location>
        <begin position="470"/>
        <end position="499"/>
    </location>
</feature>
<evidence type="ECO:0000256" key="2">
    <source>
        <dbReference type="SAM" id="MobiDB-lite"/>
    </source>
</evidence>
<dbReference type="PANTHER" id="PTHR46430">
    <property type="entry name" value="PROTEIN SKT5-RELATED"/>
    <property type="match status" value="1"/>
</dbReference>
<dbReference type="OrthoDB" id="272077at2759"/>
<sequence>MAATATNAQLYQQSHMDQQIQMPVPNLNHSLPPVPPQQQQSPVQQTHYQQPPQPASLYEEGVSSDLADDRQSRYASQPAPLLDQSHLRPGNQANLLSHDRTLELYRSNAKKTNDPELIFEFAVFMIDAAKGMVSPAQEADPAPSPQVTKQLEKREEILKEATQLLKKLADRGFSDAQYFLADCFANGVGTVRGRQDFDRAFPLFILAAKHGHPDACYRAGTCCEHGWGCRRESAKAVTFYKRVYVSPAVGLHPGAMYRLGTAELNGSLGLARRPKEGVKWLKRSAEHANEEFPHALHELALLHERGIENVVFVDNDYAAELLSKAAELGYAPSAFKLGECYEYGKMGCPTDPALSIHYYNIAAQQDHKDACFALTSWYLMGSPGVLPQSDTEAYLWAKKAAELGLAKAQYAFGYFTETGLGTDANPAAAQTWYKQAAEGGDKRAAKRLAAGGGSRSAALDRRLEMEALKEERSLLSHSANSGSKSGGGKDKDKDGCLIM</sequence>
<dbReference type="Pfam" id="PF08238">
    <property type="entry name" value="Sel1"/>
    <property type="match status" value="7"/>
</dbReference>
<evidence type="ECO:0000256" key="1">
    <source>
        <dbReference type="ARBA" id="ARBA00022737"/>
    </source>
</evidence>
<keyword evidence="1" id="KW-0677">Repeat</keyword>
<proteinExistence type="predicted"/>
<evidence type="ECO:0000313" key="3">
    <source>
        <dbReference type="EMBL" id="ODO00816.1"/>
    </source>
</evidence>